<evidence type="ECO:0000313" key="15">
    <source>
        <dbReference type="EMBL" id="NEU72404.1"/>
    </source>
</evidence>
<comment type="subcellular location">
    <subcellularLocation>
        <location evidence="10">Cell membrane</location>
        <topology evidence="10">Multi-pass membrane protein</topology>
    </subcellularLocation>
    <subcellularLocation>
        <location evidence="1">Membrane</location>
        <topology evidence="1">Multi-pass membrane protein</topology>
    </subcellularLocation>
</comment>
<dbReference type="CDD" id="cd13919">
    <property type="entry name" value="CuRO_HCO_II_like_5"/>
    <property type="match status" value="1"/>
</dbReference>
<keyword evidence="7 10" id="KW-0249">Electron transport</keyword>
<keyword evidence="9 12" id="KW-0472">Membrane</keyword>
<keyword evidence="3 10" id="KW-0813">Transport</keyword>
<evidence type="ECO:0000256" key="3">
    <source>
        <dbReference type="ARBA" id="ARBA00022448"/>
    </source>
</evidence>
<evidence type="ECO:0000259" key="14">
    <source>
        <dbReference type="PROSITE" id="PS50999"/>
    </source>
</evidence>
<keyword evidence="11" id="KW-0186">Copper</keyword>
<evidence type="ECO:0000313" key="16">
    <source>
        <dbReference type="Proteomes" id="UP000031549"/>
    </source>
</evidence>
<evidence type="ECO:0000256" key="8">
    <source>
        <dbReference type="ARBA" id="ARBA00022989"/>
    </source>
</evidence>
<dbReference type="Pfam" id="PF02790">
    <property type="entry name" value="COX2_TM"/>
    <property type="match status" value="1"/>
</dbReference>
<evidence type="ECO:0000256" key="12">
    <source>
        <dbReference type="SAM" id="Phobius"/>
    </source>
</evidence>
<keyword evidence="5 10" id="KW-0812">Transmembrane</keyword>
<dbReference type="PRINTS" id="PR01166">
    <property type="entry name" value="CYCOXIDASEII"/>
</dbReference>
<dbReference type="SUPFAM" id="SSF49503">
    <property type="entry name" value="Cupredoxins"/>
    <property type="match status" value="1"/>
</dbReference>
<organism evidence="15 16">
    <name type="scientific">Hassallia byssoidea VB512170</name>
    <dbReference type="NCBI Taxonomy" id="1304833"/>
    <lineage>
        <taxon>Bacteria</taxon>
        <taxon>Bacillati</taxon>
        <taxon>Cyanobacteriota</taxon>
        <taxon>Cyanophyceae</taxon>
        <taxon>Nostocales</taxon>
        <taxon>Tolypothrichaceae</taxon>
        <taxon>Hassallia</taxon>
    </lineage>
</organism>
<proteinExistence type="inferred from homology"/>
<dbReference type="InterPro" id="IPR002429">
    <property type="entry name" value="CcO_II-like_C"/>
</dbReference>
<keyword evidence="16" id="KW-1185">Reference proteome</keyword>
<sequence>MRKIFNSLLLAAFIAAIMIIARWIGHQAYSWMPTQATAEAKRVDDIFSFLTSVGAFIFLGITGIIGYSLLTCRAPRGDWSHGHPARSDARIEILWTVTPTLLVLWLAAQSYNIYQQLDIEGLTPIVHLHILEEPATAATVKSDINQLAENIEVIAKQWVWSFRYPNNIVSNELHVVVNERTRLNLHSQDVIHGFYIPEFRLKQDIVPNRNIDIVLTPTQIGKYRLRDSQFSGTDFALMQADVYVDSSEAYSQWLSQTVKGK</sequence>
<keyword evidence="6" id="KW-1278">Translocase</keyword>
<dbReference type="InterPro" id="IPR011759">
    <property type="entry name" value="Cyt_c_oxidase_su2_TM_dom"/>
</dbReference>
<dbReference type="GO" id="GO:0042773">
    <property type="term" value="P:ATP synthesis coupled electron transport"/>
    <property type="evidence" value="ECO:0007669"/>
    <property type="project" value="TreeGrafter"/>
</dbReference>
<evidence type="ECO:0000256" key="7">
    <source>
        <dbReference type="ARBA" id="ARBA00022982"/>
    </source>
</evidence>
<evidence type="ECO:0000259" key="13">
    <source>
        <dbReference type="PROSITE" id="PS50857"/>
    </source>
</evidence>
<dbReference type="EMBL" id="JTCM02000010">
    <property type="protein sequence ID" value="NEU72404.1"/>
    <property type="molecule type" value="Genomic_DNA"/>
</dbReference>
<dbReference type="InterPro" id="IPR008972">
    <property type="entry name" value="Cupredoxin"/>
</dbReference>
<feature type="domain" description="Cytochrome oxidase subunit II copper A binding" evidence="13">
    <location>
        <begin position="146"/>
        <end position="256"/>
    </location>
</feature>
<dbReference type="SUPFAM" id="SSF81464">
    <property type="entry name" value="Cytochrome c oxidase subunit II-like, transmembrane region"/>
    <property type="match status" value="1"/>
</dbReference>
<feature type="domain" description="Cytochrome oxidase subunit II transmembrane region profile" evidence="14">
    <location>
        <begin position="24"/>
        <end position="121"/>
    </location>
</feature>
<dbReference type="PANTHER" id="PTHR22888">
    <property type="entry name" value="CYTOCHROME C OXIDASE, SUBUNIT II"/>
    <property type="match status" value="1"/>
</dbReference>
<evidence type="ECO:0000256" key="10">
    <source>
        <dbReference type="RuleBase" id="RU000456"/>
    </source>
</evidence>
<protein>
    <recommendedName>
        <fullName evidence="11">Cytochrome c oxidase subunit 2</fullName>
        <ecNumber evidence="11">7.1.1.9</ecNumber>
    </recommendedName>
</protein>
<dbReference type="Pfam" id="PF00116">
    <property type="entry name" value="COX2"/>
    <property type="match status" value="1"/>
</dbReference>
<dbReference type="PROSITE" id="PS50999">
    <property type="entry name" value="COX2_TM"/>
    <property type="match status" value="1"/>
</dbReference>
<evidence type="ECO:0000256" key="1">
    <source>
        <dbReference type="ARBA" id="ARBA00004141"/>
    </source>
</evidence>
<name>A0A846H6W6_9CYAN</name>
<keyword evidence="11" id="KW-0479">Metal-binding</keyword>
<dbReference type="GO" id="GO:0005507">
    <property type="term" value="F:copper ion binding"/>
    <property type="evidence" value="ECO:0007669"/>
    <property type="project" value="InterPro"/>
</dbReference>
<dbReference type="InterPro" id="IPR036257">
    <property type="entry name" value="Cyt_c_oxidase_su2_TM_sf"/>
</dbReference>
<dbReference type="InterPro" id="IPR045187">
    <property type="entry name" value="CcO_II"/>
</dbReference>
<evidence type="ECO:0000256" key="9">
    <source>
        <dbReference type="ARBA" id="ARBA00023136"/>
    </source>
</evidence>
<comment type="catalytic activity">
    <reaction evidence="11">
        <text>4 Fe(II)-[cytochrome c] + O2 + 8 H(+)(in) = 4 Fe(III)-[cytochrome c] + 2 H2O + 4 H(+)(out)</text>
        <dbReference type="Rhea" id="RHEA:11436"/>
        <dbReference type="Rhea" id="RHEA-COMP:10350"/>
        <dbReference type="Rhea" id="RHEA-COMP:14399"/>
        <dbReference type="ChEBI" id="CHEBI:15377"/>
        <dbReference type="ChEBI" id="CHEBI:15378"/>
        <dbReference type="ChEBI" id="CHEBI:15379"/>
        <dbReference type="ChEBI" id="CHEBI:29033"/>
        <dbReference type="ChEBI" id="CHEBI:29034"/>
        <dbReference type="EC" id="7.1.1.9"/>
    </reaction>
</comment>
<dbReference type="EC" id="7.1.1.9" evidence="11"/>
<comment type="caution">
    <text evidence="15">The sequence shown here is derived from an EMBL/GenBank/DDBJ whole genome shotgun (WGS) entry which is preliminary data.</text>
</comment>
<comment type="similarity">
    <text evidence="2 10">Belongs to the cytochrome c oxidase subunit 2 family.</text>
</comment>
<dbReference type="PANTHER" id="PTHR22888:SF9">
    <property type="entry name" value="CYTOCHROME C OXIDASE SUBUNIT 2"/>
    <property type="match status" value="1"/>
</dbReference>
<dbReference type="GO" id="GO:0004129">
    <property type="term" value="F:cytochrome-c oxidase activity"/>
    <property type="evidence" value="ECO:0007669"/>
    <property type="project" value="UniProtKB-EC"/>
</dbReference>
<reference evidence="15 16" key="1">
    <citation type="journal article" date="2015" name="Genome Announc.">
        <title>Draft Genome Sequence of Cyanobacterium Hassallia byssoidea Strain VB512170, Isolated from Monuments in India.</title>
        <authorList>
            <person name="Singh D."/>
            <person name="Chandrababunaidu M.M."/>
            <person name="Panda A."/>
            <person name="Sen D."/>
            <person name="Bhattacharyya S."/>
            <person name="Adhikary S.P."/>
            <person name="Tripathy S."/>
        </authorList>
    </citation>
    <scope>NUCLEOTIDE SEQUENCE [LARGE SCALE GENOMIC DNA]</scope>
    <source>
        <strain evidence="15 16">VB512170</strain>
    </source>
</reference>
<evidence type="ECO:0000256" key="2">
    <source>
        <dbReference type="ARBA" id="ARBA00007866"/>
    </source>
</evidence>
<dbReference type="PROSITE" id="PS50857">
    <property type="entry name" value="COX2_CUA"/>
    <property type="match status" value="1"/>
</dbReference>
<evidence type="ECO:0000256" key="4">
    <source>
        <dbReference type="ARBA" id="ARBA00022660"/>
    </source>
</evidence>
<dbReference type="GO" id="GO:0005886">
    <property type="term" value="C:plasma membrane"/>
    <property type="evidence" value="ECO:0007669"/>
    <property type="project" value="UniProtKB-SubCell"/>
</dbReference>
<feature type="transmembrane region" description="Helical" evidence="12">
    <location>
        <begin position="7"/>
        <end position="26"/>
    </location>
</feature>
<evidence type="ECO:0000256" key="6">
    <source>
        <dbReference type="ARBA" id="ARBA00022967"/>
    </source>
</evidence>
<dbReference type="Proteomes" id="UP000031549">
    <property type="component" value="Unassembled WGS sequence"/>
</dbReference>
<dbReference type="Gene3D" id="1.10.287.90">
    <property type="match status" value="1"/>
</dbReference>
<keyword evidence="8 12" id="KW-1133">Transmembrane helix</keyword>
<comment type="function">
    <text evidence="11">Subunits I and II form the functional core of the enzyme complex. Electrons originating in cytochrome c are transferred via heme a and Cu(A) to the binuclear center formed by heme a3 and Cu(B).</text>
</comment>
<dbReference type="RefSeq" id="WP_039739258.1">
    <property type="nucleotide sequence ID" value="NZ_JTCM02000010.1"/>
</dbReference>
<evidence type="ECO:0000256" key="5">
    <source>
        <dbReference type="ARBA" id="ARBA00022692"/>
    </source>
</evidence>
<gene>
    <name evidence="15" type="ORF">PI95_007405</name>
</gene>
<evidence type="ECO:0000256" key="11">
    <source>
        <dbReference type="RuleBase" id="RU004024"/>
    </source>
</evidence>
<comment type="cofactor">
    <cofactor evidence="11">
        <name>Cu cation</name>
        <dbReference type="ChEBI" id="CHEBI:23378"/>
    </cofactor>
    <text evidence="11">Binds a copper A center.</text>
</comment>
<keyword evidence="4 10" id="KW-0679">Respiratory chain</keyword>
<dbReference type="AlphaFoldDB" id="A0A846H6W6"/>
<feature type="transmembrane region" description="Helical" evidence="12">
    <location>
        <begin position="46"/>
        <end position="70"/>
    </location>
</feature>
<accession>A0A846H6W6</accession>
<dbReference type="Gene3D" id="2.60.40.420">
    <property type="entry name" value="Cupredoxins - blue copper proteins"/>
    <property type="match status" value="1"/>
</dbReference>